<reference evidence="2 3" key="1">
    <citation type="submission" date="2021-07" db="EMBL/GenBank/DDBJ databases">
        <title>Paenibacillus radiodurans sp. nov., isolated from the southeastern edge of Tengger Desert.</title>
        <authorList>
            <person name="Zhang G."/>
        </authorList>
    </citation>
    <scope>NUCLEOTIDE SEQUENCE [LARGE SCALE GENOMIC DNA]</scope>
    <source>
        <strain evidence="2 3">CCM 7311</strain>
    </source>
</reference>
<dbReference type="InterPro" id="IPR036278">
    <property type="entry name" value="Sialidase_sf"/>
</dbReference>
<keyword evidence="3" id="KW-1185">Reference proteome</keyword>
<dbReference type="Gene3D" id="2.120.10.10">
    <property type="match status" value="1"/>
</dbReference>
<protein>
    <submittedName>
        <fullName evidence="2">Glycoside hydrolase</fullName>
    </submittedName>
</protein>
<feature type="domain" description="Sialidase" evidence="1">
    <location>
        <begin position="155"/>
        <end position="321"/>
    </location>
</feature>
<organism evidence="2 3">
    <name type="scientific">Paenibacillus sepulcri</name>
    <dbReference type="NCBI Taxonomy" id="359917"/>
    <lineage>
        <taxon>Bacteria</taxon>
        <taxon>Bacillati</taxon>
        <taxon>Bacillota</taxon>
        <taxon>Bacilli</taxon>
        <taxon>Bacillales</taxon>
        <taxon>Paenibacillaceae</taxon>
        <taxon>Paenibacillus</taxon>
    </lineage>
</organism>
<dbReference type="Proteomes" id="UP001519887">
    <property type="component" value="Unassembled WGS sequence"/>
</dbReference>
<sequence>MKLPVWKEELPYPQPSEMPYPSGMTRILAHDGRRDLLPFLHDCTITSHGGKLYLGWYNSTDAEICGSSLIRGRYSEDGGESWSEVFNVVGEIGSAEEHFVPASFFVHEDKLFSLITEMGGKNLSISLDLFEAPQSSLDDWRRISVISGGFLSNSPPILMDTGDYIAGVWMPLKGETPAFPAVLISQGSDIAKPWRCSFLYDPLAPGAVKIRCPEITLVVQGSTVTAYVRNDEGKHGDPTSGASFVFTSGDYGESWSKPAKITMPVGNCKMFAGILSDGRRYMIYNNDQGYFKRGLLCMALTEPGEVEYTKVYKLFEGGAAEFDGRGGIWFYPCACEQEGFLYIACTMQEHDGVRSAVIAKIPLDSM</sequence>
<dbReference type="EMBL" id="JAHZIK010000186">
    <property type="protein sequence ID" value="MBW7454333.1"/>
    <property type="molecule type" value="Genomic_DNA"/>
</dbReference>
<evidence type="ECO:0000313" key="2">
    <source>
        <dbReference type="EMBL" id="MBW7454333.1"/>
    </source>
</evidence>
<proteinExistence type="predicted"/>
<dbReference type="RefSeq" id="WP_210046968.1">
    <property type="nucleotide sequence ID" value="NZ_JBHLVU010000074.1"/>
</dbReference>
<comment type="caution">
    <text evidence="2">The sequence shown here is derived from an EMBL/GenBank/DDBJ whole genome shotgun (WGS) entry which is preliminary data.</text>
</comment>
<keyword evidence="2" id="KW-0378">Hydrolase</keyword>
<evidence type="ECO:0000259" key="1">
    <source>
        <dbReference type="Pfam" id="PF13088"/>
    </source>
</evidence>
<evidence type="ECO:0000313" key="3">
    <source>
        <dbReference type="Proteomes" id="UP001519887"/>
    </source>
</evidence>
<name>A0ABS7C0A8_9BACL</name>
<gene>
    <name evidence="2" type="ORF">K0U00_09855</name>
</gene>
<dbReference type="SUPFAM" id="SSF50939">
    <property type="entry name" value="Sialidases"/>
    <property type="match status" value="1"/>
</dbReference>
<dbReference type="GO" id="GO:0016787">
    <property type="term" value="F:hydrolase activity"/>
    <property type="evidence" value="ECO:0007669"/>
    <property type="project" value="UniProtKB-KW"/>
</dbReference>
<dbReference type="PANTHER" id="PTHR43752">
    <property type="entry name" value="BNR/ASP-BOX REPEAT FAMILY PROTEIN"/>
    <property type="match status" value="1"/>
</dbReference>
<dbReference type="CDD" id="cd15482">
    <property type="entry name" value="Sialidase_non-viral"/>
    <property type="match status" value="1"/>
</dbReference>
<dbReference type="InterPro" id="IPR011040">
    <property type="entry name" value="Sialidase"/>
</dbReference>
<dbReference type="PANTHER" id="PTHR43752:SF2">
    <property type="entry name" value="BNR_ASP-BOX REPEAT FAMILY PROTEIN"/>
    <property type="match status" value="1"/>
</dbReference>
<accession>A0ABS7C0A8</accession>
<dbReference type="Pfam" id="PF13088">
    <property type="entry name" value="BNR_2"/>
    <property type="match status" value="1"/>
</dbReference>